<dbReference type="SMART" id="SM00563">
    <property type="entry name" value="PlsC"/>
    <property type="match status" value="1"/>
</dbReference>
<evidence type="ECO:0000256" key="2">
    <source>
        <dbReference type="ARBA" id="ARBA00023315"/>
    </source>
</evidence>
<sequence length="228" mass="25712">MNEYQIPTRIKIARPIIKFLLRSIFHLLSPITIEGKENIPYGKPYIVAMNHVSLFDPPFITSFWPEMLEVIGAQTVFEKPGQRELLKSYGVIPVHRGNYDRALLDKLFSAISSGRPLLIAPEGGRSHETAMRRAKPGVAYIFEKAKVPIIPVGIIGTTSDYWKHAKRGKRPPLTLRIGAPFNLPPSISKGKDRHASRQLNSDLVMSHIARLLPEEYRGVYAENAVEHQ</sequence>
<dbReference type="CDD" id="cd07989">
    <property type="entry name" value="LPLAT_AGPAT-like"/>
    <property type="match status" value="1"/>
</dbReference>
<evidence type="ECO:0000259" key="3">
    <source>
        <dbReference type="SMART" id="SM00563"/>
    </source>
</evidence>
<proteinExistence type="predicted"/>
<evidence type="ECO:0000313" key="4">
    <source>
        <dbReference type="EMBL" id="MBC8335990.1"/>
    </source>
</evidence>
<evidence type="ECO:0000256" key="1">
    <source>
        <dbReference type="ARBA" id="ARBA00022679"/>
    </source>
</evidence>
<dbReference type="InterPro" id="IPR002123">
    <property type="entry name" value="Plipid/glycerol_acylTrfase"/>
</dbReference>
<accession>A0A8J6NJT0</accession>
<reference evidence="4 5" key="1">
    <citation type="submission" date="2020-08" db="EMBL/GenBank/DDBJ databases">
        <title>Bridging the membrane lipid divide: bacteria of the FCB group superphylum have the potential to synthesize archaeal ether lipids.</title>
        <authorList>
            <person name="Villanueva L."/>
            <person name="Von Meijenfeldt F.A.B."/>
            <person name="Westbye A.B."/>
            <person name="Yadav S."/>
            <person name="Hopmans E.C."/>
            <person name="Dutilh B.E."/>
            <person name="Sinninghe Damste J.S."/>
        </authorList>
    </citation>
    <scope>NUCLEOTIDE SEQUENCE [LARGE SCALE GENOMIC DNA]</scope>
    <source>
        <strain evidence="4">NIOZ-UU36</strain>
    </source>
</reference>
<keyword evidence="1" id="KW-0808">Transferase</keyword>
<feature type="domain" description="Phospholipid/glycerol acyltransferase" evidence="3">
    <location>
        <begin position="45"/>
        <end position="157"/>
    </location>
</feature>
<organism evidence="4 5">
    <name type="scientific">Candidatus Desulfolinea nitratireducens</name>
    <dbReference type="NCBI Taxonomy" id="2841698"/>
    <lineage>
        <taxon>Bacteria</taxon>
        <taxon>Bacillati</taxon>
        <taxon>Chloroflexota</taxon>
        <taxon>Anaerolineae</taxon>
        <taxon>Anaerolineales</taxon>
        <taxon>Anaerolineales incertae sedis</taxon>
        <taxon>Candidatus Desulfolinea</taxon>
    </lineage>
</organism>
<dbReference type="AlphaFoldDB" id="A0A8J6NJT0"/>
<dbReference type="Pfam" id="PF01553">
    <property type="entry name" value="Acyltransferase"/>
    <property type="match status" value="1"/>
</dbReference>
<gene>
    <name evidence="4" type="ORF">H8E29_12050</name>
</gene>
<evidence type="ECO:0000313" key="5">
    <source>
        <dbReference type="Proteomes" id="UP000614469"/>
    </source>
</evidence>
<dbReference type="SUPFAM" id="SSF69593">
    <property type="entry name" value="Glycerol-3-phosphate (1)-acyltransferase"/>
    <property type="match status" value="1"/>
</dbReference>
<dbReference type="Proteomes" id="UP000614469">
    <property type="component" value="Unassembled WGS sequence"/>
</dbReference>
<dbReference type="GO" id="GO:0006654">
    <property type="term" value="P:phosphatidic acid biosynthetic process"/>
    <property type="evidence" value="ECO:0007669"/>
    <property type="project" value="TreeGrafter"/>
</dbReference>
<dbReference type="EMBL" id="JACNJN010000135">
    <property type="protein sequence ID" value="MBC8335990.1"/>
    <property type="molecule type" value="Genomic_DNA"/>
</dbReference>
<dbReference type="GO" id="GO:0003841">
    <property type="term" value="F:1-acylglycerol-3-phosphate O-acyltransferase activity"/>
    <property type="evidence" value="ECO:0007669"/>
    <property type="project" value="TreeGrafter"/>
</dbReference>
<name>A0A8J6NJT0_9CHLR</name>
<dbReference type="PANTHER" id="PTHR10434">
    <property type="entry name" value="1-ACYL-SN-GLYCEROL-3-PHOSPHATE ACYLTRANSFERASE"/>
    <property type="match status" value="1"/>
</dbReference>
<protein>
    <submittedName>
        <fullName evidence="4">1-acyl-sn-glycerol-3-phosphate acyltransferase</fullName>
    </submittedName>
</protein>
<keyword evidence="2 4" id="KW-0012">Acyltransferase</keyword>
<comment type="caution">
    <text evidence="4">The sequence shown here is derived from an EMBL/GenBank/DDBJ whole genome shotgun (WGS) entry which is preliminary data.</text>
</comment>
<dbReference type="PANTHER" id="PTHR10434:SF40">
    <property type="entry name" value="1-ACYL-SN-GLYCEROL-3-PHOSPHATE ACYLTRANSFERASE"/>
    <property type="match status" value="1"/>
</dbReference>